<feature type="region of interest" description="Disordered" evidence="1">
    <location>
        <begin position="291"/>
        <end position="313"/>
    </location>
</feature>
<dbReference type="Proteomes" id="UP000202511">
    <property type="component" value="Segment"/>
</dbReference>
<dbReference type="GeneID" id="23462705"/>
<reference evidence="2 3" key="1">
    <citation type="journal article" date="2015" name="Parasitol. Res.">
        <title>Viruses in close associations with free-living amoebae.</title>
        <authorList>
            <person name="Scheid P."/>
        </authorList>
    </citation>
    <scope>NUCLEOTIDE SEQUENCE [LARGE SCALE GENOMIC DNA]</scope>
    <source>
        <strain evidence="2">KlaHel</strain>
    </source>
</reference>
<evidence type="ECO:0000313" key="3">
    <source>
        <dbReference type="Proteomes" id="UP000202511"/>
    </source>
</evidence>
<accession>A0A0B5IY81</accession>
<name>A0A0B5IY81_9VIRU</name>
<dbReference type="KEGG" id="vg:23462705"/>
<sequence length="313" mass="33235">MQTTETPRTGDIDGWVEKTLACVSCDGTVDERALDAVEFAHNLAVARTVVASTRAAIAAAPLQARRLGDITLGGIRIPNKRKSGRLSVLALALPTDSGGWYAHPRAGVAGWSLTSSCGSTLPPQDDIVAALIAFSAKSRTCPFQVSAAFNTLSERKDTWLWRVANALVRRSTPWDLSAVDQEIGLARVLMDRIIAWPDTRADSVPCRLAVDHLSTDDAAAYKAVIAVWHTRGLAFNAKCMPAPTLCSPLLCSLSVFIAAAERMQATPGFYLHFVAPAIAARLQPGLDTLADSQTAPRAGPLSDDNETSTATGA</sequence>
<organism evidence="2 3">
    <name type="scientific">Pandoravirus inopinatum</name>
    <dbReference type="NCBI Taxonomy" id="1605721"/>
    <lineage>
        <taxon>Viruses</taxon>
        <taxon>Pandoravirus</taxon>
    </lineage>
</organism>
<protein>
    <submittedName>
        <fullName evidence="2">Uncharacterized protein</fullName>
    </submittedName>
</protein>
<dbReference type="EMBL" id="KP136319">
    <property type="protein sequence ID" value="AJF97788.1"/>
    <property type="molecule type" value="Genomic_DNA"/>
</dbReference>
<proteinExistence type="predicted"/>
<evidence type="ECO:0000313" key="2">
    <source>
        <dbReference type="EMBL" id="AJF97788.1"/>
    </source>
</evidence>
<evidence type="ECO:0000256" key="1">
    <source>
        <dbReference type="SAM" id="MobiDB-lite"/>
    </source>
</evidence>
<dbReference type="RefSeq" id="YP_009120023.1">
    <property type="nucleotide sequence ID" value="NC_026440.1"/>
</dbReference>